<dbReference type="InterPro" id="IPR023214">
    <property type="entry name" value="HAD_sf"/>
</dbReference>
<accession>A0A1I0GDE9</accession>
<dbReference type="RefSeq" id="WP_092355202.1">
    <property type="nucleotide sequence ID" value="NZ_FOIN01000028.1"/>
</dbReference>
<evidence type="ECO:0000313" key="2">
    <source>
        <dbReference type="Proteomes" id="UP000198558"/>
    </source>
</evidence>
<organism evidence="1 2">
    <name type="scientific">Thomasclavelia cocleata</name>
    <dbReference type="NCBI Taxonomy" id="69824"/>
    <lineage>
        <taxon>Bacteria</taxon>
        <taxon>Bacillati</taxon>
        <taxon>Bacillota</taxon>
        <taxon>Erysipelotrichia</taxon>
        <taxon>Erysipelotrichales</taxon>
        <taxon>Coprobacillaceae</taxon>
        <taxon>Thomasclavelia</taxon>
    </lineage>
</organism>
<dbReference type="AlphaFoldDB" id="A0A1I0GDE9"/>
<dbReference type="Gene3D" id="3.40.50.1000">
    <property type="entry name" value="HAD superfamily/HAD-like"/>
    <property type="match status" value="1"/>
</dbReference>
<dbReference type="OrthoDB" id="5431039at2"/>
<dbReference type="EMBL" id="FOIN01000028">
    <property type="protein sequence ID" value="SET69038.1"/>
    <property type="molecule type" value="Genomic_DNA"/>
</dbReference>
<protein>
    <submittedName>
        <fullName evidence="1">Uncharacterized protein</fullName>
    </submittedName>
</protein>
<name>A0A1I0GDE9_9FIRM</name>
<dbReference type="SUPFAM" id="SSF56784">
    <property type="entry name" value="HAD-like"/>
    <property type="match status" value="1"/>
</dbReference>
<gene>
    <name evidence="1" type="ORF">SAMN04489758_12849</name>
</gene>
<keyword evidence="2" id="KW-1185">Reference proteome</keyword>
<evidence type="ECO:0000313" key="1">
    <source>
        <dbReference type="EMBL" id="SET69038.1"/>
    </source>
</evidence>
<dbReference type="GeneID" id="78288983"/>
<sequence length="132" mass="15470">MDYYLSPDNCYQRLEDEFIKYGKLIIAVDFDDTIYDFHRLGRTYTNVINLLKRWDRYAQIIIFTGNGVDKLSEIKSYCNRYGIPYDGINCNSMVKVNGRKIYANAYLDDRGGLPMVYDHLNTLIEKIEKGVI</sequence>
<dbReference type="InterPro" id="IPR036412">
    <property type="entry name" value="HAD-like_sf"/>
</dbReference>
<reference evidence="2" key="1">
    <citation type="submission" date="2016-10" db="EMBL/GenBank/DDBJ databases">
        <authorList>
            <person name="Varghese N."/>
            <person name="Submissions S."/>
        </authorList>
    </citation>
    <scope>NUCLEOTIDE SEQUENCE [LARGE SCALE GENOMIC DNA]</scope>
    <source>
        <strain evidence="2">DSM 1551</strain>
    </source>
</reference>
<dbReference type="Proteomes" id="UP000198558">
    <property type="component" value="Unassembled WGS sequence"/>
</dbReference>
<proteinExistence type="predicted"/>